<dbReference type="InterPro" id="IPR005119">
    <property type="entry name" value="LysR_subst-bd"/>
</dbReference>
<keyword evidence="7" id="KW-1185">Reference proteome</keyword>
<evidence type="ECO:0000256" key="2">
    <source>
        <dbReference type="ARBA" id="ARBA00023015"/>
    </source>
</evidence>
<dbReference type="EMBL" id="CP104562">
    <property type="protein sequence ID" value="UXH78096.1"/>
    <property type="molecule type" value="Genomic_DNA"/>
</dbReference>
<dbReference type="PANTHER" id="PTHR30537:SF5">
    <property type="entry name" value="HTH-TYPE TRANSCRIPTIONAL ACTIVATOR TTDR-RELATED"/>
    <property type="match status" value="1"/>
</dbReference>
<evidence type="ECO:0000259" key="5">
    <source>
        <dbReference type="PROSITE" id="PS50931"/>
    </source>
</evidence>
<evidence type="ECO:0000256" key="3">
    <source>
        <dbReference type="ARBA" id="ARBA00023125"/>
    </source>
</evidence>
<name>A0ABY6B1M9_9BURK</name>
<dbReference type="RefSeq" id="WP_261757869.1">
    <property type="nucleotide sequence ID" value="NZ_CP104562.2"/>
</dbReference>
<gene>
    <name evidence="6" type="ORF">N4261_24610</name>
</gene>
<organism evidence="6 7">
    <name type="scientific">Roseateles amylovorans</name>
    <dbReference type="NCBI Taxonomy" id="2978473"/>
    <lineage>
        <taxon>Bacteria</taxon>
        <taxon>Pseudomonadati</taxon>
        <taxon>Pseudomonadota</taxon>
        <taxon>Betaproteobacteria</taxon>
        <taxon>Burkholderiales</taxon>
        <taxon>Sphaerotilaceae</taxon>
        <taxon>Roseateles</taxon>
    </lineage>
</organism>
<dbReference type="Proteomes" id="UP001064933">
    <property type="component" value="Chromosome"/>
</dbReference>
<evidence type="ECO:0000313" key="7">
    <source>
        <dbReference type="Proteomes" id="UP001064933"/>
    </source>
</evidence>
<evidence type="ECO:0000256" key="1">
    <source>
        <dbReference type="ARBA" id="ARBA00009437"/>
    </source>
</evidence>
<protein>
    <submittedName>
        <fullName evidence="6">LysR family transcriptional regulator</fullName>
    </submittedName>
</protein>
<reference evidence="6" key="1">
    <citation type="submission" date="2022-10" db="EMBL/GenBank/DDBJ databases">
        <title>Characterization and whole genome sequencing of a new Roseateles species, isolated from fresh water.</title>
        <authorList>
            <person name="Guliayeva D.Y."/>
            <person name="Akhremchuk A.E."/>
            <person name="Sikolenko M.A."/>
            <person name="Valentovich L.N."/>
            <person name="Sidarenka A.V."/>
        </authorList>
    </citation>
    <scope>NUCLEOTIDE SEQUENCE</scope>
    <source>
        <strain evidence="6">BIM B-1768</strain>
    </source>
</reference>
<keyword evidence="4" id="KW-0804">Transcription</keyword>
<evidence type="ECO:0000256" key="4">
    <source>
        <dbReference type="ARBA" id="ARBA00023163"/>
    </source>
</evidence>
<sequence length="389" mass="40788">MDQVKAMRVFTRVIDEGSLAGAARALDLAPAVVTRLVAELEEHLGARLLNRTTRRLSLTDVGESYLERCRRILSDIEEAEALATAAVTEPRGNLRVLMPPAIAVHQLARHLARFHAMYPLVSLELVASGPVDTLDDSFDITVISTRVPLQGEFIAKRLARTEVIMCASPEYLARRGRPQHPSELKQHDLVLPPIHELSRGVTFERCGVDGEPAESFFTIPSRPVMTTSSVDTKYACALHGVGVAGLPSFVVGDALMEGALERVLSQWRIYSYSLWAAMPTRKFVPARTRAFLDFLIEVFGGQDEDPWLAAAGCPTIAAGKAAAATRAAAAASTASTASTASGGTAAAAPSGAVSTAGASAATTQSPAADAAADTAADAAVISASAASAG</sequence>
<proteinExistence type="inferred from homology"/>
<comment type="similarity">
    <text evidence="1">Belongs to the LysR transcriptional regulatory family.</text>
</comment>
<dbReference type="InterPro" id="IPR036390">
    <property type="entry name" value="WH_DNA-bd_sf"/>
</dbReference>
<dbReference type="InterPro" id="IPR058163">
    <property type="entry name" value="LysR-type_TF_proteobact-type"/>
</dbReference>
<feature type="domain" description="HTH lysR-type" evidence="5">
    <location>
        <begin position="1"/>
        <end position="59"/>
    </location>
</feature>
<keyword evidence="3" id="KW-0238">DNA-binding</keyword>
<dbReference type="PROSITE" id="PS50931">
    <property type="entry name" value="HTH_LYSR"/>
    <property type="match status" value="1"/>
</dbReference>
<evidence type="ECO:0000313" key="6">
    <source>
        <dbReference type="EMBL" id="UXH78096.1"/>
    </source>
</evidence>
<dbReference type="InterPro" id="IPR036388">
    <property type="entry name" value="WH-like_DNA-bd_sf"/>
</dbReference>
<accession>A0ABY6B1M9</accession>
<dbReference type="SUPFAM" id="SSF46785">
    <property type="entry name" value="Winged helix' DNA-binding domain"/>
    <property type="match status" value="1"/>
</dbReference>
<dbReference type="InterPro" id="IPR000847">
    <property type="entry name" value="LysR_HTH_N"/>
</dbReference>
<keyword evidence="2" id="KW-0805">Transcription regulation</keyword>
<dbReference type="Gene3D" id="1.10.10.10">
    <property type="entry name" value="Winged helix-like DNA-binding domain superfamily/Winged helix DNA-binding domain"/>
    <property type="match status" value="1"/>
</dbReference>
<dbReference type="CDD" id="cd08422">
    <property type="entry name" value="PBP2_CrgA_like"/>
    <property type="match status" value="1"/>
</dbReference>
<dbReference type="Pfam" id="PF00126">
    <property type="entry name" value="HTH_1"/>
    <property type="match status" value="1"/>
</dbReference>
<dbReference type="Gene3D" id="3.40.190.290">
    <property type="match status" value="1"/>
</dbReference>
<dbReference type="PANTHER" id="PTHR30537">
    <property type="entry name" value="HTH-TYPE TRANSCRIPTIONAL REGULATOR"/>
    <property type="match status" value="1"/>
</dbReference>
<dbReference type="Pfam" id="PF03466">
    <property type="entry name" value="LysR_substrate"/>
    <property type="match status" value="1"/>
</dbReference>
<dbReference type="SUPFAM" id="SSF53850">
    <property type="entry name" value="Periplasmic binding protein-like II"/>
    <property type="match status" value="1"/>
</dbReference>